<keyword evidence="7" id="KW-0547">Nucleotide-binding</keyword>
<dbReference type="Gene3D" id="1.10.287.130">
    <property type="match status" value="1"/>
</dbReference>
<evidence type="ECO:0000256" key="12">
    <source>
        <dbReference type="ARBA" id="ARBA00023136"/>
    </source>
</evidence>
<keyword evidence="5" id="KW-0808">Transferase</keyword>
<accession>A0A2Y9BIS4</accession>
<evidence type="ECO:0000256" key="6">
    <source>
        <dbReference type="ARBA" id="ARBA00022692"/>
    </source>
</evidence>
<keyword evidence="16" id="KW-1185">Reference proteome</keyword>
<dbReference type="GO" id="GO:0005886">
    <property type="term" value="C:plasma membrane"/>
    <property type="evidence" value="ECO:0007669"/>
    <property type="project" value="TreeGrafter"/>
</dbReference>
<comment type="catalytic activity">
    <reaction evidence="1">
        <text>ATP + protein L-histidine = ADP + protein N-phospho-L-histidine.</text>
        <dbReference type="EC" id="2.7.13.3"/>
    </reaction>
</comment>
<keyword evidence="10 13" id="KW-1133">Transmembrane helix</keyword>
<evidence type="ECO:0000313" key="15">
    <source>
        <dbReference type="EMBL" id="PWJ23846.1"/>
    </source>
</evidence>
<reference evidence="15 16" key="1">
    <citation type="submission" date="2018-05" db="EMBL/GenBank/DDBJ databases">
        <title>The Hungate 1000. A catalogue of reference genomes from the rumen microbiome.</title>
        <authorList>
            <person name="Kelly W."/>
        </authorList>
    </citation>
    <scope>NUCLEOTIDE SEQUENCE [LARGE SCALE GENOMIC DNA]</scope>
    <source>
        <strain evidence="15 16">NLAE-zl-C242</strain>
    </source>
</reference>
<keyword evidence="8 15" id="KW-0418">Kinase</keyword>
<dbReference type="SUPFAM" id="SSF47384">
    <property type="entry name" value="Homodimeric domain of signal transducing histidine kinase"/>
    <property type="match status" value="1"/>
</dbReference>
<dbReference type="InterPro" id="IPR004358">
    <property type="entry name" value="Sig_transdc_His_kin-like_C"/>
</dbReference>
<dbReference type="GO" id="GO:0005524">
    <property type="term" value="F:ATP binding"/>
    <property type="evidence" value="ECO:0007669"/>
    <property type="project" value="UniProtKB-KW"/>
</dbReference>
<dbReference type="EC" id="2.7.13.3" evidence="3"/>
<evidence type="ECO:0000256" key="9">
    <source>
        <dbReference type="ARBA" id="ARBA00022840"/>
    </source>
</evidence>
<dbReference type="OrthoDB" id="9806130at2"/>
<evidence type="ECO:0000256" key="3">
    <source>
        <dbReference type="ARBA" id="ARBA00012438"/>
    </source>
</evidence>
<dbReference type="EMBL" id="QGDL01000012">
    <property type="protein sequence ID" value="PWJ23846.1"/>
    <property type="molecule type" value="Genomic_DNA"/>
</dbReference>
<dbReference type="PANTHER" id="PTHR45569:SF1">
    <property type="entry name" value="SENSOR PROTEIN KDPD"/>
    <property type="match status" value="1"/>
</dbReference>
<comment type="caution">
    <text evidence="15">The sequence shown here is derived from an EMBL/GenBank/DDBJ whole genome shotgun (WGS) entry which is preliminary data.</text>
</comment>
<evidence type="ECO:0000256" key="4">
    <source>
        <dbReference type="ARBA" id="ARBA00022553"/>
    </source>
</evidence>
<dbReference type="Proteomes" id="UP000245845">
    <property type="component" value="Unassembled WGS sequence"/>
</dbReference>
<evidence type="ECO:0000256" key="10">
    <source>
        <dbReference type="ARBA" id="ARBA00022989"/>
    </source>
</evidence>
<evidence type="ECO:0000259" key="14">
    <source>
        <dbReference type="PROSITE" id="PS50109"/>
    </source>
</evidence>
<dbReference type="Pfam" id="PF00512">
    <property type="entry name" value="HisKA"/>
    <property type="match status" value="1"/>
</dbReference>
<dbReference type="RefSeq" id="WP_109732680.1">
    <property type="nucleotide sequence ID" value="NZ_BAAACK010000025.1"/>
</dbReference>
<keyword evidence="9" id="KW-0067">ATP-binding</keyword>
<feature type="transmembrane region" description="Helical" evidence="13">
    <location>
        <begin position="84"/>
        <end position="102"/>
    </location>
</feature>
<evidence type="ECO:0000256" key="7">
    <source>
        <dbReference type="ARBA" id="ARBA00022741"/>
    </source>
</evidence>
<organism evidence="15 16">
    <name type="scientific">Faecalicatena orotica</name>
    <dbReference type="NCBI Taxonomy" id="1544"/>
    <lineage>
        <taxon>Bacteria</taxon>
        <taxon>Bacillati</taxon>
        <taxon>Bacillota</taxon>
        <taxon>Clostridia</taxon>
        <taxon>Lachnospirales</taxon>
        <taxon>Lachnospiraceae</taxon>
        <taxon>Faecalicatena</taxon>
    </lineage>
</organism>
<evidence type="ECO:0000256" key="11">
    <source>
        <dbReference type="ARBA" id="ARBA00023012"/>
    </source>
</evidence>
<evidence type="ECO:0000256" key="2">
    <source>
        <dbReference type="ARBA" id="ARBA00004141"/>
    </source>
</evidence>
<evidence type="ECO:0000256" key="5">
    <source>
        <dbReference type="ARBA" id="ARBA00022679"/>
    </source>
</evidence>
<dbReference type="InterPro" id="IPR003661">
    <property type="entry name" value="HisK_dim/P_dom"/>
</dbReference>
<feature type="transmembrane region" description="Helical" evidence="13">
    <location>
        <begin position="57"/>
        <end position="78"/>
    </location>
</feature>
<dbReference type="Pfam" id="PF02518">
    <property type="entry name" value="HATPase_c"/>
    <property type="match status" value="1"/>
</dbReference>
<dbReference type="GO" id="GO:0000155">
    <property type="term" value="F:phosphorelay sensor kinase activity"/>
    <property type="evidence" value="ECO:0007669"/>
    <property type="project" value="InterPro"/>
</dbReference>
<dbReference type="Pfam" id="PF13493">
    <property type="entry name" value="DUF4118"/>
    <property type="match status" value="1"/>
</dbReference>
<comment type="subcellular location">
    <subcellularLocation>
        <location evidence="2">Membrane</location>
        <topology evidence="2">Multi-pass membrane protein</topology>
    </subcellularLocation>
</comment>
<dbReference type="SMART" id="SM00388">
    <property type="entry name" value="HisKA"/>
    <property type="match status" value="1"/>
</dbReference>
<evidence type="ECO:0000256" key="1">
    <source>
        <dbReference type="ARBA" id="ARBA00000085"/>
    </source>
</evidence>
<name>A0A2Y9BIS4_9FIRM</name>
<dbReference type="InterPro" id="IPR036097">
    <property type="entry name" value="HisK_dim/P_sf"/>
</dbReference>
<proteinExistence type="predicted"/>
<dbReference type="PANTHER" id="PTHR45569">
    <property type="entry name" value="SENSOR PROTEIN KDPD"/>
    <property type="match status" value="1"/>
</dbReference>
<dbReference type="AlphaFoldDB" id="A0A2Y9BIS4"/>
<dbReference type="InterPro" id="IPR036890">
    <property type="entry name" value="HATPase_C_sf"/>
</dbReference>
<evidence type="ECO:0000256" key="13">
    <source>
        <dbReference type="SAM" id="Phobius"/>
    </source>
</evidence>
<keyword evidence="12 13" id="KW-0472">Membrane</keyword>
<dbReference type="InterPro" id="IPR025201">
    <property type="entry name" value="KdpD_TM"/>
</dbReference>
<dbReference type="SUPFAM" id="SSF55874">
    <property type="entry name" value="ATPase domain of HSP90 chaperone/DNA topoisomerase II/histidine kinase"/>
    <property type="match status" value="1"/>
</dbReference>
<dbReference type="InterPro" id="IPR003594">
    <property type="entry name" value="HATPase_dom"/>
</dbReference>
<dbReference type="Gene3D" id="1.20.120.620">
    <property type="entry name" value="Backbone structure of the membrane domain of e. Coli histidine kinase receptor kdpd"/>
    <property type="match status" value="1"/>
</dbReference>
<feature type="transmembrane region" description="Helical" evidence="13">
    <location>
        <begin position="33"/>
        <end position="50"/>
    </location>
</feature>
<evidence type="ECO:0000256" key="8">
    <source>
        <dbReference type="ARBA" id="ARBA00022777"/>
    </source>
</evidence>
<feature type="domain" description="Histidine kinase" evidence="14">
    <location>
        <begin position="137"/>
        <end position="351"/>
    </location>
</feature>
<protein>
    <recommendedName>
        <fullName evidence="3">histidine kinase</fullName>
        <ecNumber evidence="3">2.7.13.3</ecNumber>
    </recommendedName>
</protein>
<dbReference type="InterPro" id="IPR005467">
    <property type="entry name" value="His_kinase_dom"/>
</dbReference>
<dbReference type="PROSITE" id="PS50109">
    <property type="entry name" value="HIS_KIN"/>
    <property type="match status" value="1"/>
</dbReference>
<dbReference type="Gene3D" id="3.30.565.10">
    <property type="entry name" value="Histidine kinase-like ATPase, C-terminal domain"/>
    <property type="match status" value="1"/>
</dbReference>
<keyword evidence="11" id="KW-0902">Two-component regulatory system</keyword>
<dbReference type="InterPro" id="IPR038318">
    <property type="entry name" value="KdpD_sf"/>
</dbReference>
<evidence type="ECO:0000313" key="16">
    <source>
        <dbReference type="Proteomes" id="UP000245845"/>
    </source>
</evidence>
<dbReference type="SMART" id="SM00387">
    <property type="entry name" value="HATPase_c"/>
    <property type="match status" value="1"/>
</dbReference>
<keyword evidence="4" id="KW-0597">Phosphoprotein</keyword>
<gene>
    <name evidence="15" type="ORF">A8806_11292</name>
</gene>
<dbReference type="CDD" id="cd00082">
    <property type="entry name" value="HisKA"/>
    <property type="match status" value="1"/>
</dbReference>
<dbReference type="InterPro" id="IPR052023">
    <property type="entry name" value="Histidine_kinase_KdpD"/>
</dbReference>
<dbReference type="PRINTS" id="PR00344">
    <property type="entry name" value="BCTRLSENSOR"/>
</dbReference>
<sequence length="357" mass="40145">MKKLFFRNLGVTLLCLIIATALSFLFFHFGRGNSANIALIYILALILTALNTQGYLFGIFASLFCVAAVNVFFTYPFFKMDFSLDGYPVTFVGMLAISLITSTTTTRMKKQKAILEERDKKLAEADKERIRANLLRAISHDLRTPLTSIIGSSASFMEDYEELTEEDRLELVSNINEDAHWLLNMVENLLTVTRIQNDSGKVRKSLEVVEEVVGEAINRVRKRHPDLVVNVDMPEDFLMIPMDATLIEQVMINLLENAFLHSGSDAPVNLVIENQEDQVAFHIRDYGIGLDEAQIPYIFEGKYHSDNTDSYRGIGIGLSICKTIITAHDGTICASNHEKGAEFTFILPKEKETEDDA</sequence>
<keyword evidence="6 13" id="KW-0812">Transmembrane</keyword>